<keyword evidence="5 9" id="KW-0521">NADP</keyword>
<proteinExistence type="inferred from homology"/>
<keyword evidence="4 9" id="KW-0311">Gluconate utilization</keyword>
<name>A0A4P6ZM30_9LACO</name>
<feature type="binding site" description="in other chain" evidence="7">
    <location>
        <begin position="186"/>
        <end position="187"/>
    </location>
    <ligand>
        <name>substrate</name>
        <note>ligand shared between dimeric partners</note>
    </ligand>
</feature>
<comment type="pathway">
    <text evidence="5 9">Carbohydrate degradation; pentose phosphate pathway; D-ribulose 5-phosphate from D-glucose 6-phosphate (oxidative stage): step 3/3.</text>
</comment>
<evidence type="ECO:0000256" key="5">
    <source>
        <dbReference type="PIRNR" id="PIRNR000109"/>
    </source>
</evidence>
<dbReference type="PROSITE" id="PS00461">
    <property type="entry name" value="6PGD"/>
    <property type="match status" value="1"/>
</dbReference>
<evidence type="ECO:0000256" key="1">
    <source>
        <dbReference type="ARBA" id="ARBA00008419"/>
    </source>
</evidence>
<dbReference type="PRINTS" id="PR00076">
    <property type="entry name" value="6PGDHDRGNASE"/>
</dbReference>
<dbReference type="RefSeq" id="WP_133442498.1">
    <property type="nucleotide sequence ID" value="NZ_CP034726.1"/>
</dbReference>
<dbReference type="Gene3D" id="1.10.1040.10">
    <property type="entry name" value="N-(1-d-carboxylethyl)-l-norvaline Dehydrogenase, domain 2"/>
    <property type="match status" value="1"/>
</dbReference>
<dbReference type="PANTHER" id="PTHR11811">
    <property type="entry name" value="6-PHOSPHOGLUCONATE DEHYDROGENASE"/>
    <property type="match status" value="1"/>
</dbReference>
<dbReference type="FunFam" id="1.10.1040.10:FF:000002">
    <property type="entry name" value="6-phosphogluconate dehydrogenase, decarboxylating"/>
    <property type="match status" value="1"/>
</dbReference>
<feature type="binding site" evidence="8">
    <location>
        <position position="102"/>
    </location>
    <ligand>
        <name>NADP(+)</name>
        <dbReference type="ChEBI" id="CHEBI:58349"/>
    </ligand>
</feature>
<accession>A0A4P6ZM30</accession>
<dbReference type="SMART" id="SM01350">
    <property type="entry name" value="6PGD"/>
    <property type="match status" value="1"/>
</dbReference>
<dbReference type="AlphaFoldDB" id="A0A4P6ZM30"/>
<dbReference type="GO" id="GO:0006098">
    <property type="term" value="P:pentose-phosphate shunt"/>
    <property type="evidence" value="ECO:0007669"/>
    <property type="project" value="UniProtKB-UniPathway"/>
</dbReference>
<dbReference type="KEGG" id="lji:ELX58_07585"/>
<feature type="binding site" evidence="8">
    <location>
        <begin position="74"/>
        <end position="76"/>
    </location>
    <ligand>
        <name>NADP(+)</name>
        <dbReference type="ChEBI" id="CHEBI:58349"/>
    </ligand>
</feature>
<dbReference type="InterPro" id="IPR006114">
    <property type="entry name" value="6PGDH_C"/>
</dbReference>
<dbReference type="PIRSF" id="PIRSF000109">
    <property type="entry name" value="6PGD"/>
    <property type="match status" value="1"/>
</dbReference>
<dbReference type="NCBIfam" id="NF006765">
    <property type="entry name" value="PRK09287.1"/>
    <property type="match status" value="1"/>
</dbReference>
<dbReference type="Proteomes" id="UP000294321">
    <property type="component" value="Chromosome"/>
</dbReference>
<evidence type="ECO:0000313" key="11">
    <source>
        <dbReference type="EMBL" id="QBP18941.1"/>
    </source>
</evidence>
<feature type="binding site" evidence="8">
    <location>
        <begin position="33"/>
        <end position="35"/>
    </location>
    <ligand>
        <name>NADP(+)</name>
        <dbReference type="ChEBI" id="CHEBI:58349"/>
    </ligand>
</feature>
<feature type="binding site" description="in other chain" evidence="7">
    <location>
        <position position="287"/>
    </location>
    <ligand>
        <name>substrate</name>
        <note>ligand shared between dimeric partners</note>
    </ligand>
</feature>
<feature type="binding site" evidence="8">
    <location>
        <begin position="10"/>
        <end position="15"/>
    </location>
    <ligand>
        <name>NADP(+)</name>
        <dbReference type="ChEBI" id="CHEBI:58349"/>
    </ligand>
</feature>
<reference evidence="12" key="1">
    <citation type="submission" date="2018-12" db="EMBL/GenBank/DDBJ databases">
        <title>A new species of lactobacillus.</title>
        <authorList>
            <person name="Jian Y."/>
            <person name="Xin L."/>
            <person name="Hong Z.J."/>
            <person name="Ming L.Z."/>
            <person name="Hong X.Z."/>
        </authorList>
    </citation>
    <scope>NUCLEOTIDE SEQUENCE [LARGE SCALE GENOMIC DNA]</scope>
    <source>
        <strain evidence="12">HSLZ-75</strain>
    </source>
</reference>
<organism evidence="11 12">
    <name type="scientific">Acetilactobacillus jinshanensis</name>
    <dbReference type="NCBI Taxonomy" id="1720083"/>
    <lineage>
        <taxon>Bacteria</taxon>
        <taxon>Bacillati</taxon>
        <taxon>Bacillota</taxon>
        <taxon>Bacilli</taxon>
        <taxon>Lactobacillales</taxon>
        <taxon>Lactobacillaceae</taxon>
        <taxon>Acetilactobacillus</taxon>
    </lineage>
</organism>
<dbReference type="InterPro" id="IPR006183">
    <property type="entry name" value="Pgluconate_DH"/>
</dbReference>
<feature type="binding site" description="in other chain" evidence="7">
    <location>
        <position position="102"/>
    </location>
    <ligand>
        <name>substrate</name>
        <note>ligand shared between dimeric partners</note>
    </ligand>
</feature>
<dbReference type="InterPro" id="IPR008927">
    <property type="entry name" value="6-PGluconate_DH-like_C_sf"/>
</dbReference>
<dbReference type="Pfam" id="PF03446">
    <property type="entry name" value="NAD_binding_2"/>
    <property type="match status" value="1"/>
</dbReference>
<evidence type="ECO:0000256" key="7">
    <source>
        <dbReference type="PIRSR" id="PIRSR000109-2"/>
    </source>
</evidence>
<evidence type="ECO:0000256" key="3">
    <source>
        <dbReference type="ARBA" id="ARBA00023002"/>
    </source>
</evidence>
<dbReference type="InterPro" id="IPR006115">
    <property type="entry name" value="6PGDH_NADP-bd"/>
</dbReference>
<dbReference type="InterPro" id="IPR013328">
    <property type="entry name" value="6PGD_dom2"/>
</dbReference>
<keyword evidence="3 5" id="KW-0560">Oxidoreductase</keyword>
<comment type="function">
    <text evidence="5">Catalyzes the oxidative decarboxylation of 6-phosphogluconate to ribulose 5-phosphate and CO(2), with concomitant reduction of NADP to NADPH.</text>
</comment>
<dbReference type="SUPFAM" id="SSF48179">
    <property type="entry name" value="6-phosphogluconate dehydrogenase C-terminal domain-like"/>
    <property type="match status" value="1"/>
</dbReference>
<comment type="catalytic activity">
    <reaction evidence="5 9">
        <text>6-phospho-D-gluconate + NADP(+) = D-ribulose 5-phosphate + CO2 + NADPH</text>
        <dbReference type="Rhea" id="RHEA:10116"/>
        <dbReference type="ChEBI" id="CHEBI:16526"/>
        <dbReference type="ChEBI" id="CHEBI:57783"/>
        <dbReference type="ChEBI" id="CHEBI:58121"/>
        <dbReference type="ChEBI" id="CHEBI:58349"/>
        <dbReference type="ChEBI" id="CHEBI:58759"/>
        <dbReference type="EC" id="1.1.1.44"/>
    </reaction>
</comment>
<dbReference type="GO" id="GO:0004616">
    <property type="term" value="F:phosphogluconate dehydrogenase (decarboxylating) activity"/>
    <property type="evidence" value="ECO:0007669"/>
    <property type="project" value="UniProtKB-EC"/>
</dbReference>
<dbReference type="InterPro" id="IPR006184">
    <property type="entry name" value="6PGdom_BS"/>
</dbReference>
<keyword evidence="12" id="KW-1185">Reference proteome</keyword>
<evidence type="ECO:0000256" key="4">
    <source>
        <dbReference type="ARBA" id="ARBA00023064"/>
    </source>
</evidence>
<dbReference type="NCBIfam" id="TIGR00873">
    <property type="entry name" value="gnd"/>
    <property type="match status" value="1"/>
</dbReference>
<feature type="binding site" evidence="7">
    <location>
        <position position="447"/>
    </location>
    <ligand>
        <name>substrate</name>
        <note>ligand shared between dimeric partners</note>
    </ligand>
</feature>
<evidence type="ECO:0000256" key="6">
    <source>
        <dbReference type="PIRSR" id="PIRSR000109-1"/>
    </source>
</evidence>
<dbReference type="FunFam" id="3.40.50.720:FF:000007">
    <property type="entry name" value="6-phosphogluconate dehydrogenase, decarboxylating"/>
    <property type="match status" value="1"/>
</dbReference>
<evidence type="ECO:0000259" key="10">
    <source>
        <dbReference type="SMART" id="SM01350"/>
    </source>
</evidence>
<dbReference type="EC" id="1.1.1.44" evidence="5 9"/>
<feature type="active site" description="Proton acceptor" evidence="6">
    <location>
        <position position="183"/>
    </location>
</feature>
<dbReference type="EMBL" id="CP034726">
    <property type="protein sequence ID" value="QBP18941.1"/>
    <property type="molecule type" value="Genomic_DNA"/>
</dbReference>
<dbReference type="Pfam" id="PF00393">
    <property type="entry name" value="6PGD"/>
    <property type="match status" value="1"/>
</dbReference>
<dbReference type="Gene3D" id="3.40.50.720">
    <property type="entry name" value="NAD(P)-binding Rossmann-like Domain"/>
    <property type="match status" value="1"/>
</dbReference>
<feature type="binding site" description="in other chain" evidence="7">
    <location>
        <begin position="128"/>
        <end position="130"/>
    </location>
    <ligand>
        <name>substrate</name>
        <note>ligand shared between dimeric partners</note>
    </ligand>
</feature>
<feature type="binding site" description="in other chain" evidence="7">
    <location>
        <position position="260"/>
    </location>
    <ligand>
        <name>substrate</name>
        <note>ligand shared between dimeric partners</note>
    </ligand>
</feature>
<protein>
    <recommendedName>
        <fullName evidence="5 9">6-phosphogluconate dehydrogenase, decarboxylating</fullName>
        <ecNumber evidence="5 9">1.1.1.44</ecNumber>
    </recommendedName>
</protein>
<gene>
    <name evidence="11" type="primary">gndA</name>
    <name evidence="11" type="ORF">ELX58_07585</name>
</gene>
<keyword evidence="5 9" id="KW-0570">Pentose shunt</keyword>
<dbReference type="InterPro" id="IPR036291">
    <property type="entry name" value="NAD(P)-bd_dom_sf"/>
</dbReference>
<feature type="active site" description="Proton donor" evidence="6">
    <location>
        <position position="190"/>
    </location>
</feature>
<dbReference type="InterPro" id="IPR006113">
    <property type="entry name" value="6PGDH_Gnd/GntZ"/>
</dbReference>
<evidence type="ECO:0000313" key="12">
    <source>
        <dbReference type="Proteomes" id="UP000294321"/>
    </source>
</evidence>
<dbReference type="SUPFAM" id="SSF51735">
    <property type="entry name" value="NAD(P)-binding Rossmann-fold domains"/>
    <property type="match status" value="1"/>
</dbReference>
<dbReference type="GO" id="GO:0050661">
    <property type="term" value="F:NADP binding"/>
    <property type="evidence" value="ECO:0007669"/>
    <property type="project" value="InterPro"/>
</dbReference>
<evidence type="ECO:0000256" key="8">
    <source>
        <dbReference type="PIRSR" id="PIRSR000109-3"/>
    </source>
</evidence>
<comment type="subunit">
    <text evidence="2 5">Homodimer.</text>
</comment>
<feature type="binding site" description="in other chain" evidence="7">
    <location>
        <position position="191"/>
    </location>
    <ligand>
        <name>substrate</name>
        <note>ligand shared between dimeric partners</note>
    </ligand>
</feature>
<dbReference type="GO" id="GO:0019521">
    <property type="term" value="P:D-gluconate metabolic process"/>
    <property type="evidence" value="ECO:0007669"/>
    <property type="project" value="UniProtKB-KW"/>
</dbReference>
<dbReference type="UniPathway" id="UPA00115">
    <property type="reaction ID" value="UER00410"/>
</dbReference>
<feature type="domain" description="6-phosphogluconate dehydrogenase C-terminal" evidence="10">
    <location>
        <begin position="179"/>
        <end position="466"/>
    </location>
</feature>
<feature type="binding site" evidence="7">
    <location>
        <position position="453"/>
    </location>
    <ligand>
        <name>substrate</name>
        <note>ligand shared between dimeric partners</note>
    </ligand>
</feature>
<comment type="similarity">
    <text evidence="1 5 9">Belongs to the 6-phosphogluconate dehydrogenase family.</text>
</comment>
<evidence type="ECO:0000256" key="9">
    <source>
        <dbReference type="RuleBase" id="RU000485"/>
    </source>
</evidence>
<evidence type="ECO:0000256" key="2">
    <source>
        <dbReference type="ARBA" id="ARBA00011738"/>
    </source>
</evidence>
<dbReference type="OrthoDB" id="9804542at2"/>
<sequence length="478" mass="52830">MKQANIGVIGVAPMGSNLALNIESRGYTVAVWNRTGSKTKRFVQKNAGKNLIATYSLQDLVKTIKKPRNIVMMIKAGKPTDIVINNLIPLLDKGDTLIDGGNTPFKDTIARNKKLDKSGINFIGMGVSGGTSGARFGPALMPGGQYSAYKNIKPILDKIAAKTPDGRPTEIYCGPNGAGHYVKMVHNGIEYADEELIGETYTILRHLCGLDVDKIAAIFKKWNKGELDSYLIDIFANLLAKKDKKGTPVIDIILDEAENKGTGKWSSEDALNLGVPQSIITEAVYARFVSMLKEERAAAKKVLNGPSKDEMVKPTADVVENCRKALYFGKVISYAQGFEQLRFASKYYNWNYHFDQIAVDWEAGCIIRAKLLQPIEQAFKKNPKLPNLLLDPYFAGVANKYQDAARKISALAMRNGVAIPCFSSAVSYFDEYRTPLSPNAACIQMMRDTFGDHGVFFRNDIHRQGTRLHLSDLENSDK</sequence>